<dbReference type="AlphaFoldDB" id="A0A3B0XJH4"/>
<proteinExistence type="predicted"/>
<organism evidence="1">
    <name type="scientific">hydrothermal vent metagenome</name>
    <dbReference type="NCBI Taxonomy" id="652676"/>
    <lineage>
        <taxon>unclassified sequences</taxon>
        <taxon>metagenomes</taxon>
        <taxon>ecological metagenomes</taxon>
    </lineage>
</organism>
<protein>
    <submittedName>
        <fullName evidence="1">Uncharacterized protein</fullName>
    </submittedName>
</protein>
<reference evidence="1" key="1">
    <citation type="submission" date="2018-06" db="EMBL/GenBank/DDBJ databases">
        <authorList>
            <person name="Zhirakovskaya E."/>
        </authorList>
    </citation>
    <scope>NUCLEOTIDE SEQUENCE</scope>
</reference>
<accession>A0A3B0XJH4</accession>
<gene>
    <name evidence="1" type="ORF">MNBD_GAMMA11-2198</name>
</gene>
<name>A0A3B0XJH4_9ZZZZ</name>
<dbReference type="EMBL" id="UOFG01000240">
    <property type="protein sequence ID" value="VAW64830.1"/>
    <property type="molecule type" value="Genomic_DNA"/>
</dbReference>
<evidence type="ECO:0000313" key="1">
    <source>
        <dbReference type="EMBL" id="VAW64830.1"/>
    </source>
</evidence>
<sequence length="63" mass="7303">MTVMKIPGDISAEAVCKLRVKLYKKRSINIFLYSFKKFNDKNLIQSEDRINLKGASEKTGKMY</sequence>